<dbReference type="GO" id="GO:0000428">
    <property type="term" value="C:DNA-directed RNA polymerase complex"/>
    <property type="evidence" value="ECO:0007669"/>
    <property type="project" value="UniProtKB-KW"/>
</dbReference>
<keyword evidence="1" id="KW-0804">Transcription</keyword>
<accession>A0A5A7PX46</accession>
<sequence>MEAATGLPEMMAAAGSGVGDGRVGSVRSFRRPHIDIRSGRRFSELDELIRPISVSQINANRGIAILFLIGHREKLKGLYIERLFSSKQLQLAAFFLSFPSLMILKPIENIFAFNFPEPPQPRSNLLDLICCGCSCPLFIHFLKRLQLLGSRVPSRAHQWHPFHLSFNPIITHHTTYKT</sequence>
<protein>
    <submittedName>
        <fullName evidence="1">DNA-directed RNA polymerase subunit L</fullName>
    </submittedName>
</protein>
<keyword evidence="2" id="KW-1185">Reference proteome</keyword>
<keyword evidence="1" id="KW-0240">DNA-directed RNA polymerase</keyword>
<gene>
    <name evidence="1" type="ORF">STAS_13739</name>
</gene>
<reference evidence="2" key="1">
    <citation type="journal article" date="2019" name="Curr. Biol.">
        <title>Genome Sequence of Striga asiatica Provides Insight into the Evolution of Plant Parasitism.</title>
        <authorList>
            <person name="Yoshida S."/>
            <person name="Kim S."/>
            <person name="Wafula E.K."/>
            <person name="Tanskanen J."/>
            <person name="Kim Y.M."/>
            <person name="Honaas L."/>
            <person name="Yang Z."/>
            <person name="Spallek T."/>
            <person name="Conn C.E."/>
            <person name="Ichihashi Y."/>
            <person name="Cheong K."/>
            <person name="Cui S."/>
            <person name="Der J.P."/>
            <person name="Gundlach H."/>
            <person name="Jiao Y."/>
            <person name="Hori C."/>
            <person name="Ishida J.K."/>
            <person name="Kasahara H."/>
            <person name="Kiba T."/>
            <person name="Kim M.S."/>
            <person name="Koo N."/>
            <person name="Laohavisit A."/>
            <person name="Lee Y.H."/>
            <person name="Lumba S."/>
            <person name="McCourt P."/>
            <person name="Mortimer J.C."/>
            <person name="Mutuku J.M."/>
            <person name="Nomura T."/>
            <person name="Sasaki-Sekimoto Y."/>
            <person name="Seto Y."/>
            <person name="Wang Y."/>
            <person name="Wakatake T."/>
            <person name="Sakakibara H."/>
            <person name="Demura T."/>
            <person name="Yamaguchi S."/>
            <person name="Yoneyama K."/>
            <person name="Manabe R.I."/>
            <person name="Nelson D.C."/>
            <person name="Schulman A.H."/>
            <person name="Timko M.P."/>
            <person name="dePamphilis C.W."/>
            <person name="Choi D."/>
            <person name="Shirasu K."/>
        </authorList>
    </citation>
    <scope>NUCLEOTIDE SEQUENCE [LARGE SCALE GENOMIC DNA]</scope>
    <source>
        <strain evidence="2">cv. UVA1</strain>
    </source>
</reference>
<evidence type="ECO:0000313" key="1">
    <source>
        <dbReference type="EMBL" id="GER37334.1"/>
    </source>
</evidence>
<dbReference type="Proteomes" id="UP000325081">
    <property type="component" value="Unassembled WGS sequence"/>
</dbReference>
<dbReference type="EMBL" id="BKCP01005339">
    <property type="protein sequence ID" value="GER37334.1"/>
    <property type="molecule type" value="Genomic_DNA"/>
</dbReference>
<organism evidence="1 2">
    <name type="scientific">Striga asiatica</name>
    <name type="common">Asiatic witchweed</name>
    <name type="synonym">Buchnera asiatica</name>
    <dbReference type="NCBI Taxonomy" id="4170"/>
    <lineage>
        <taxon>Eukaryota</taxon>
        <taxon>Viridiplantae</taxon>
        <taxon>Streptophyta</taxon>
        <taxon>Embryophyta</taxon>
        <taxon>Tracheophyta</taxon>
        <taxon>Spermatophyta</taxon>
        <taxon>Magnoliopsida</taxon>
        <taxon>eudicotyledons</taxon>
        <taxon>Gunneridae</taxon>
        <taxon>Pentapetalae</taxon>
        <taxon>asterids</taxon>
        <taxon>lamiids</taxon>
        <taxon>Lamiales</taxon>
        <taxon>Orobanchaceae</taxon>
        <taxon>Buchnereae</taxon>
        <taxon>Striga</taxon>
    </lineage>
</organism>
<comment type="caution">
    <text evidence="1">The sequence shown here is derived from an EMBL/GenBank/DDBJ whole genome shotgun (WGS) entry which is preliminary data.</text>
</comment>
<name>A0A5A7PX46_STRAF</name>
<proteinExistence type="predicted"/>
<evidence type="ECO:0000313" key="2">
    <source>
        <dbReference type="Proteomes" id="UP000325081"/>
    </source>
</evidence>
<dbReference type="AlphaFoldDB" id="A0A5A7PX46"/>